<dbReference type="InterPro" id="IPR001584">
    <property type="entry name" value="Integrase_cat-core"/>
</dbReference>
<accession>A0A653EXB5</accession>
<feature type="domain" description="Integrase catalytic" evidence="1">
    <location>
        <begin position="1"/>
        <end position="161"/>
    </location>
</feature>
<dbReference type="EMBL" id="LR589125">
    <property type="protein sequence ID" value="VTP01979.1"/>
    <property type="molecule type" value="Genomic_DNA"/>
</dbReference>
<dbReference type="PROSITE" id="PS50994">
    <property type="entry name" value="INTEGRASE"/>
    <property type="match status" value="1"/>
</dbReference>
<protein>
    <submittedName>
        <fullName evidence="2">Integrase core domain protein</fullName>
    </submittedName>
</protein>
<dbReference type="AlphaFoldDB" id="A0A653EXB5"/>
<evidence type="ECO:0000313" key="2">
    <source>
        <dbReference type="EMBL" id="VTP01979.1"/>
    </source>
</evidence>
<dbReference type="InterPro" id="IPR036397">
    <property type="entry name" value="RNaseH_sf"/>
</dbReference>
<dbReference type="Gene3D" id="3.30.420.10">
    <property type="entry name" value="Ribonuclease H-like superfamily/Ribonuclease H"/>
    <property type="match status" value="1"/>
</dbReference>
<dbReference type="InterPro" id="IPR015378">
    <property type="entry name" value="Transposase-like_Mu_C"/>
</dbReference>
<dbReference type="GO" id="GO:0015074">
    <property type="term" value="P:DNA integration"/>
    <property type="evidence" value="ECO:0007669"/>
    <property type="project" value="InterPro"/>
</dbReference>
<dbReference type="GO" id="GO:0003676">
    <property type="term" value="F:nucleic acid binding"/>
    <property type="evidence" value="ECO:0007669"/>
    <property type="project" value="InterPro"/>
</dbReference>
<reference evidence="2" key="1">
    <citation type="submission" date="2019-05" db="EMBL/GenBank/DDBJ databases">
        <authorList>
            <person name="Naeem R."/>
            <person name="Antony C."/>
            <person name="Guan Q."/>
        </authorList>
    </citation>
    <scope>NUCLEOTIDE SEQUENCE</scope>
    <source>
        <strain evidence="2">2</strain>
    </source>
</reference>
<sequence>MAARPGELVHLDATPLDVMAVMDDGVIGRAELVLAVDIATRTICSGVLRPVGAKAVDAALILARMTVPEPMRPGWDQALAVSASRIPHQRMVSLDARMALAAAKPVIIPDTVVIDHGKVFLSEVFLRAADTLGISVQPAHELTPTDKAIIERTFGSINTLFCQHVSGYTGRDVTRRGADVADRAVWSLADLQELFDEWVIAGWQTRPNQGLRHPFNPDQAASPNDAYAALVAAAGYVAVALTGEDYIELLPADWRTITDTGVQIDYRTYNSSELRPWAGQSSGVASKNGRWEVHYDPYDVSRIWVRNHRGRGWFTVPWTHHNIVRQPFADFTWRAARKLAAARGVDDANEMAVAVILAALLRRAEAGPDTTTRALARTTSTRDMPNHLPRELATDIGRWPAEVPESAQQVALPAAPADDGNIDPDAEIDAETVVPFGLLDILDDSQGRW</sequence>
<gene>
    <name evidence="2" type="ORF">BIN_B_04315</name>
</gene>
<dbReference type="InterPro" id="IPR012337">
    <property type="entry name" value="RNaseH-like_sf"/>
</dbReference>
<proteinExistence type="predicted"/>
<name>A0A653EXB5_9MYCO</name>
<dbReference type="Pfam" id="PF09299">
    <property type="entry name" value="Mu-transpos_C"/>
    <property type="match status" value="1"/>
</dbReference>
<dbReference type="SUPFAM" id="SSF53098">
    <property type="entry name" value="Ribonuclease H-like"/>
    <property type="match status" value="1"/>
</dbReference>
<organism evidence="2">
    <name type="scientific">Mycobacterium riyadhense</name>
    <dbReference type="NCBI Taxonomy" id="486698"/>
    <lineage>
        <taxon>Bacteria</taxon>
        <taxon>Bacillati</taxon>
        <taxon>Actinomycetota</taxon>
        <taxon>Actinomycetes</taxon>
        <taxon>Mycobacteriales</taxon>
        <taxon>Mycobacteriaceae</taxon>
        <taxon>Mycobacterium</taxon>
    </lineage>
</organism>
<evidence type="ECO:0000259" key="1">
    <source>
        <dbReference type="PROSITE" id="PS50994"/>
    </source>
</evidence>